<dbReference type="GO" id="GO:0016020">
    <property type="term" value="C:membrane"/>
    <property type="evidence" value="ECO:0007669"/>
    <property type="project" value="UniProtKB-SubCell"/>
</dbReference>
<feature type="transmembrane region" description="Helical" evidence="6">
    <location>
        <begin position="177"/>
        <end position="198"/>
    </location>
</feature>
<organism evidence="8 9">
    <name type="scientific">Xylaria hypoxylon</name>
    <dbReference type="NCBI Taxonomy" id="37992"/>
    <lineage>
        <taxon>Eukaryota</taxon>
        <taxon>Fungi</taxon>
        <taxon>Dikarya</taxon>
        <taxon>Ascomycota</taxon>
        <taxon>Pezizomycotina</taxon>
        <taxon>Sordariomycetes</taxon>
        <taxon>Xylariomycetidae</taxon>
        <taxon>Xylariales</taxon>
        <taxon>Xylariaceae</taxon>
        <taxon>Xylaria</taxon>
    </lineage>
</organism>
<accession>A0A4Z0Y5X5</accession>
<dbReference type="STRING" id="37992.A0A4Z0Y5X5"/>
<keyword evidence="3 6" id="KW-1133">Transmembrane helix</keyword>
<comment type="caution">
    <text evidence="8">The sequence shown here is derived from an EMBL/GenBank/DDBJ whole genome shotgun (WGS) entry which is preliminary data.</text>
</comment>
<feature type="transmembrane region" description="Helical" evidence="6">
    <location>
        <begin position="128"/>
        <end position="157"/>
    </location>
</feature>
<evidence type="ECO:0000256" key="1">
    <source>
        <dbReference type="ARBA" id="ARBA00004141"/>
    </source>
</evidence>
<proteinExistence type="inferred from homology"/>
<dbReference type="EMBL" id="SKBN01000422">
    <property type="protein sequence ID" value="TGJ78267.1"/>
    <property type="molecule type" value="Genomic_DNA"/>
</dbReference>
<evidence type="ECO:0000256" key="3">
    <source>
        <dbReference type="ARBA" id="ARBA00022989"/>
    </source>
</evidence>
<comment type="subcellular location">
    <subcellularLocation>
        <location evidence="1">Membrane</location>
        <topology evidence="1">Multi-pass membrane protein</topology>
    </subcellularLocation>
</comment>
<keyword evidence="9" id="KW-1185">Reference proteome</keyword>
<keyword evidence="4 6" id="KW-0472">Membrane</keyword>
<feature type="transmembrane region" description="Helical" evidence="6">
    <location>
        <begin position="12"/>
        <end position="36"/>
    </location>
</feature>
<keyword evidence="2 6" id="KW-0812">Transmembrane</keyword>
<evidence type="ECO:0000256" key="5">
    <source>
        <dbReference type="ARBA" id="ARBA00038359"/>
    </source>
</evidence>
<dbReference type="OrthoDB" id="5342292at2759"/>
<feature type="transmembrane region" description="Helical" evidence="6">
    <location>
        <begin position="48"/>
        <end position="70"/>
    </location>
</feature>
<comment type="similarity">
    <text evidence="5">Belongs to the SAT4 family.</text>
</comment>
<feature type="transmembrane region" description="Helical" evidence="6">
    <location>
        <begin position="210"/>
        <end position="230"/>
    </location>
</feature>
<dbReference type="Pfam" id="PF20684">
    <property type="entry name" value="Fung_rhodopsin"/>
    <property type="match status" value="1"/>
</dbReference>
<evidence type="ECO:0000256" key="6">
    <source>
        <dbReference type="SAM" id="Phobius"/>
    </source>
</evidence>
<evidence type="ECO:0000256" key="2">
    <source>
        <dbReference type="ARBA" id="ARBA00022692"/>
    </source>
</evidence>
<dbReference type="PANTHER" id="PTHR33048:SF47">
    <property type="entry name" value="INTEGRAL MEMBRANE PROTEIN-RELATED"/>
    <property type="match status" value="1"/>
</dbReference>
<dbReference type="AlphaFoldDB" id="A0A4Z0Y5X5"/>
<name>A0A4Z0Y5X5_9PEZI</name>
<sequence length="359" mass="39559">MADDLSSNEYVGWRLIVFASIFTPLQVAIVSLRFYARSLTNSPFNLGDTLVLVSLLGQFVATGIAIGALVQGGVGRHVGFLEETDPEIIITFFKYLTAISSWYWVTISISKLAVCVLYRSLFPQRTVFVVLCITAFILISTSLATFIATLAACHPFSANWGPLEVQKAHCINKELLYVWGTFPNIVTDVILLVIPLPIVWKLQTSRKIKWALSVTFVVGGIGLIASILRFASFSNTNSFTDATFNAVELISWTVAEPGIYLISASLLVLRPLLDKIRPSRRNQTLPAFDLSTSRKTRATARDLDTSYDGFGGHGGIALVQRSDHGGFEQLSDYDDRPHKGEGITVVTDIEQCWNGLDRS</sequence>
<evidence type="ECO:0000313" key="8">
    <source>
        <dbReference type="EMBL" id="TGJ78267.1"/>
    </source>
</evidence>
<dbReference type="InterPro" id="IPR052337">
    <property type="entry name" value="SAT4-like"/>
</dbReference>
<dbReference type="Proteomes" id="UP000297716">
    <property type="component" value="Unassembled WGS sequence"/>
</dbReference>
<dbReference type="PANTHER" id="PTHR33048">
    <property type="entry name" value="PTH11-LIKE INTEGRAL MEMBRANE PROTEIN (AFU_ORTHOLOGUE AFUA_5G11245)"/>
    <property type="match status" value="1"/>
</dbReference>
<protein>
    <recommendedName>
        <fullName evidence="7">Rhodopsin domain-containing protein</fullName>
    </recommendedName>
</protein>
<gene>
    <name evidence="8" type="ORF">E0Z10_g10495</name>
</gene>
<feature type="transmembrane region" description="Helical" evidence="6">
    <location>
        <begin position="250"/>
        <end position="273"/>
    </location>
</feature>
<dbReference type="InterPro" id="IPR049326">
    <property type="entry name" value="Rhodopsin_dom_fungi"/>
</dbReference>
<reference evidence="8 9" key="1">
    <citation type="submission" date="2019-03" db="EMBL/GenBank/DDBJ databases">
        <title>Draft genome sequence of Xylaria hypoxylon DSM 108379, a ubiquitous saprotrophic-parasitic fungi on hardwood.</title>
        <authorList>
            <person name="Buettner E."/>
            <person name="Leonhardt S."/>
            <person name="Gebauer A.M."/>
            <person name="Liers C."/>
            <person name="Hofrichter M."/>
            <person name="Kellner H."/>
        </authorList>
    </citation>
    <scope>NUCLEOTIDE SEQUENCE [LARGE SCALE GENOMIC DNA]</scope>
    <source>
        <strain evidence="8 9">DSM 108379</strain>
    </source>
</reference>
<evidence type="ECO:0000259" key="7">
    <source>
        <dbReference type="Pfam" id="PF20684"/>
    </source>
</evidence>
<evidence type="ECO:0000256" key="4">
    <source>
        <dbReference type="ARBA" id="ARBA00023136"/>
    </source>
</evidence>
<evidence type="ECO:0000313" key="9">
    <source>
        <dbReference type="Proteomes" id="UP000297716"/>
    </source>
</evidence>
<feature type="domain" description="Rhodopsin" evidence="7">
    <location>
        <begin position="32"/>
        <end position="274"/>
    </location>
</feature>